<evidence type="ECO:0000313" key="3">
    <source>
        <dbReference type="EMBL" id="ADL25394.1"/>
    </source>
</evidence>
<protein>
    <recommendedName>
        <fullName evidence="6">Por secretion system C-terminal sorting domain-containing protein</fullName>
    </recommendedName>
</protein>
<feature type="signal peptide" evidence="1">
    <location>
        <begin position="1"/>
        <end position="17"/>
    </location>
</feature>
<dbReference type="HOGENOM" id="CLU_503214_0_0_0"/>
<reference evidence="4" key="2">
    <citation type="submission" date="2010-08" db="EMBL/GenBank/DDBJ databases">
        <title>Complete sequence of Fibrobacter succinogenes subsp. succinogenes S85.</title>
        <authorList>
            <person name="Durkin A.S."/>
            <person name="Nelson K.E."/>
            <person name="Morrison M."/>
            <person name="Forsberg C.W."/>
            <person name="Wilson D.B."/>
            <person name="Russell J.B."/>
            <person name="Cann I.K.O."/>
            <person name="Mackie R.I."/>
            <person name="White B.A."/>
        </authorList>
    </citation>
    <scope>NUCLEOTIDE SEQUENCE [LARGE SCALE GENOMIC DNA]</scope>
    <source>
        <strain evidence="4">ATCC 19169 / S85</strain>
    </source>
</reference>
<proteinExistence type="predicted"/>
<organism evidence="3 4">
    <name type="scientific">Fibrobacter succinogenes (strain ATCC 19169 / S85)</name>
    <dbReference type="NCBI Taxonomy" id="59374"/>
    <lineage>
        <taxon>Bacteria</taxon>
        <taxon>Pseudomonadati</taxon>
        <taxon>Fibrobacterota</taxon>
        <taxon>Fibrobacteria</taxon>
        <taxon>Fibrobacterales</taxon>
        <taxon>Fibrobacteraceae</taxon>
        <taxon>Fibrobacter</taxon>
    </lineage>
</organism>
<dbReference type="Proteomes" id="UP000000517">
    <property type="component" value="Chromosome"/>
</dbReference>
<keyword evidence="1" id="KW-0732">Signal</keyword>
<feature type="chain" id="PRO_5003000247" description="Por secretion system C-terminal sorting domain-containing protein" evidence="1">
    <location>
        <begin position="18"/>
        <end position="541"/>
    </location>
</feature>
<evidence type="ECO:0000256" key="1">
    <source>
        <dbReference type="SAM" id="SignalP"/>
    </source>
</evidence>
<accession>C9RMU8</accession>
<evidence type="ECO:0000313" key="5">
    <source>
        <dbReference type="Proteomes" id="UP000001497"/>
    </source>
</evidence>
<dbReference type="Proteomes" id="UP000001497">
    <property type="component" value="Chromosome"/>
</dbReference>
<dbReference type="KEGG" id="fsu:Fisuc_0716"/>
<sequence length="541" mass="62083">MRFLALLIIAIVCFSHAYEHECGTLNIIKNRTQYKQEHYASLLYKSPGCSYEQYYDSVYSIETPHIQVFYVLNGPHATTKVFADSTAASMEDAWNFYVNKLKMLAPKGLSVTHHFQQPVKNGLYPIEILDIAQLRDPYSLYACSSCYGLTIQPDDYSTALFLENDFLVGAAQSNVFDTLYTENDTCVYPVSKNPLRNSAHNYSYADEWAKGIRLTVFHEFYHAVQLRYINIITDNFLFWFEASATGFEEIINSDIDDYISYIPHLFNDMGQSFTRITRTNSHKIYGVSTLFLYLYHKISNGIDKSIWESISKNPNKSFEYQLDAVLKPMQLNADSVFHDYTVSLSLSGEKSSSISQKYWIIEDQPKWPSAIFYNEDSIKPELESLSFKYYRAPNNYTEPDFSDFVGKASVITFNKGKASVHKIQNTKTLDSLTSILSASDSILWIFSRFGDSESIPIVNKDAAPHAYPVPWREGSLCFAPLPSDKKFFEIRNRRGDLVSQIKYEGTSHCLQEHQVKEMMAPGIYRFRVGNKGKTKSFMVIY</sequence>
<keyword evidence="5" id="KW-1185">Reference proteome</keyword>
<evidence type="ECO:0008006" key="6">
    <source>
        <dbReference type="Google" id="ProtNLM"/>
    </source>
</evidence>
<reference evidence="2 5" key="1">
    <citation type="submission" date="2009-10" db="EMBL/GenBank/DDBJ databases">
        <title>Complete sequence of Fibrobacter succinogenes subsp. succinogenes S85.</title>
        <authorList>
            <consortium name="US DOE Joint Genome Institute"/>
            <person name="Lucas S."/>
            <person name="Copeland A."/>
            <person name="Lapidus A."/>
            <person name="Glavina del Rio T."/>
            <person name="Tice H."/>
            <person name="Bruce D."/>
            <person name="Goodwin L."/>
            <person name="Pitluck S."/>
            <person name="Chertkov O."/>
            <person name="Detter J.C."/>
            <person name="Han C."/>
            <person name="Tapia R."/>
            <person name="Larimer F."/>
            <person name="Land M."/>
            <person name="Hauser L."/>
            <person name="Kyrpides N."/>
            <person name="Mikhailova N."/>
            <person name="Weimer P.J."/>
            <person name="Stevenson D.M."/>
            <person name="Boyum J."/>
            <person name="Brumm P.I."/>
            <person name="Mead D."/>
        </authorList>
    </citation>
    <scope>NUCLEOTIDE SEQUENCE [LARGE SCALE GENOMIC DNA]</scope>
    <source>
        <strain evidence="5">ATCC 19169 / S85</strain>
        <strain evidence="2">S85</strain>
    </source>
</reference>
<evidence type="ECO:0000313" key="4">
    <source>
        <dbReference type="Proteomes" id="UP000000517"/>
    </source>
</evidence>
<dbReference type="RefSeq" id="WP_014545487.1">
    <property type="nucleotide sequence ID" value="NC_013410.1"/>
</dbReference>
<gene>
    <name evidence="2" type="ordered locus">Fisuc_0716</name>
    <name evidence="3" type="ordered locus">FSU_1153</name>
</gene>
<dbReference type="EMBL" id="CP002158">
    <property type="protein sequence ID" value="ADL25394.1"/>
    <property type="molecule type" value="Genomic_DNA"/>
</dbReference>
<dbReference type="STRING" id="59374.FSU_1153"/>
<dbReference type="EMBL" id="CP001792">
    <property type="protein sequence ID" value="ACX74326.1"/>
    <property type="molecule type" value="Genomic_DNA"/>
</dbReference>
<evidence type="ECO:0000313" key="2">
    <source>
        <dbReference type="EMBL" id="ACX74326.1"/>
    </source>
</evidence>
<dbReference type="AlphaFoldDB" id="C9RMU8"/>
<reference evidence="3" key="3">
    <citation type="submission" date="2010-08" db="EMBL/GenBank/DDBJ databases">
        <authorList>
            <person name="Durkin A.S."/>
            <person name="Nelson K.E."/>
            <person name="Morrison M."/>
            <person name="Forsberg C.W."/>
            <person name="Wilson D.B."/>
            <person name="Russell J.B."/>
            <person name="Cann I.K.O."/>
            <person name="Mackie R.I."/>
            <person name="White B.A."/>
        </authorList>
    </citation>
    <scope>NUCLEOTIDE SEQUENCE</scope>
    <source>
        <strain evidence="3">S85</strain>
    </source>
</reference>
<dbReference type="OrthoDB" id="9765140at2"/>
<dbReference type="KEGG" id="fsc:FSU_1153"/>
<name>C9RMU8_FIBSS</name>